<protein>
    <submittedName>
        <fullName evidence="2">Uncharacterized protein</fullName>
    </submittedName>
</protein>
<accession>K0SSW1</accession>
<dbReference type="Proteomes" id="UP000266841">
    <property type="component" value="Unassembled WGS sequence"/>
</dbReference>
<evidence type="ECO:0000313" key="3">
    <source>
        <dbReference type="Proteomes" id="UP000266841"/>
    </source>
</evidence>
<feature type="compositionally biased region" description="Basic and acidic residues" evidence="1">
    <location>
        <begin position="218"/>
        <end position="230"/>
    </location>
</feature>
<comment type="caution">
    <text evidence="2">The sequence shown here is derived from an EMBL/GenBank/DDBJ whole genome shotgun (WGS) entry which is preliminary data.</text>
</comment>
<feature type="region of interest" description="Disordered" evidence="1">
    <location>
        <begin position="95"/>
        <end position="122"/>
    </location>
</feature>
<organism evidence="2 3">
    <name type="scientific">Thalassiosira oceanica</name>
    <name type="common">Marine diatom</name>
    <dbReference type="NCBI Taxonomy" id="159749"/>
    <lineage>
        <taxon>Eukaryota</taxon>
        <taxon>Sar</taxon>
        <taxon>Stramenopiles</taxon>
        <taxon>Ochrophyta</taxon>
        <taxon>Bacillariophyta</taxon>
        <taxon>Coscinodiscophyceae</taxon>
        <taxon>Thalassiosirophycidae</taxon>
        <taxon>Thalassiosirales</taxon>
        <taxon>Thalassiosiraceae</taxon>
        <taxon>Thalassiosira</taxon>
    </lineage>
</organism>
<proteinExistence type="predicted"/>
<feature type="compositionally biased region" description="Polar residues" evidence="1">
    <location>
        <begin position="40"/>
        <end position="54"/>
    </location>
</feature>
<evidence type="ECO:0000313" key="2">
    <source>
        <dbReference type="EMBL" id="EJK69448.1"/>
    </source>
</evidence>
<evidence type="ECO:0000256" key="1">
    <source>
        <dbReference type="SAM" id="MobiDB-lite"/>
    </source>
</evidence>
<reference evidence="2 3" key="1">
    <citation type="journal article" date="2012" name="Genome Biol.">
        <title>Genome and low-iron response of an oceanic diatom adapted to chronic iron limitation.</title>
        <authorList>
            <person name="Lommer M."/>
            <person name="Specht M."/>
            <person name="Roy A.S."/>
            <person name="Kraemer L."/>
            <person name="Andreson R."/>
            <person name="Gutowska M.A."/>
            <person name="Wolf J."/>
            <person name="Bergner S.V."/>
            <person name="Schilhabel M.B."/>
            <person name="Klostermeier U.C."/>
            <person name="Beiko R.G."/>
            <person name="Rosenstiel P."/>
            <person name="Hippler M."/>
            <person name="Laroche J."/>
        </authorList>
    </citation>
    <scope>NUCLEOTIDE SEQUENCE [LARGE SCALE GENOMIC DNA]</scope>
    <source>
        <strain evidence="2 3">CCMP1005</strain>
    </source>
</reference>
<feature type="region of interest" description="Disordered" evidence="1">
    <location>
        <begin position="167"/>
        <end position="247"/>
    </location>
</feature>
<keyword evidence="3" id="KW-1185">Reference proteome</keyword>
<dbReference type="AlphaFoldDB" id="K0SSW1"/>
<feature type="region of interest" description="Disordered" evidence="1">
    <location>
        <begin position="1"/>
        <end position="69"/>
    </location>
</feature>
<sequence length="247" mass="26377">MESRASGSVSPADDVERRDDPSPPTVRSVVEQPPPRTAAEATQDTRGGTRTSCRCSEEGSRLAVSVTDGARRTRSLVDSSDVVWALRRGRLRRQGGRRARTRRASSVGWPSPRSRSLPGTLLHAGEGRTRPIRSMGPHAASPNVPPGEARRMTLGWAELVPAARGERNEGGCAASTMRRLPNKSRRDGQYGEVATAERWGTAGRTHSELRRRAGSSSRPEEAENASRVREPPGGGGGGTEGTRTGAA</sequence>
<name>K0SSW1_THAOC</name>
<gene>
    <name evidence="2" type="ORF">THAOC_09294</name>
</gene>
<feature type="region of interest" description="Disordered" evidence="1">
    <location>
        <begin position="127"/>
        <end position="146"/>
    </location>
</feature>
<dbReference type="EMBL" id="AGNL01010054">
    <property type="protein sequence ID" value="EJK69448.1"/>
    <property type="molecule type" value="Genomic_DNA"/>
</dbReference>